<gene>
    <name evidence="1" type="ORF">Zmor_022374</name>
</gene>
<organism evidence="1 2">
    <name type="scientific">Zophobas morio</name>
    <dbReference type="NCBI Taxonomy" id="2755281"/>
    <lineage>
        <taxon>Eukaryota</taxon>
        <taxon>Metazoa</taxon>
        <taxon>Ecdysozoa</taxon>
        <taxon>Arthropoda</taxon>
        <taxon>Hexapoda</taxon>
        <taxon>Insecta</taxon>
        <taxon>Pterygota</taxon>
        <taxon>Neoptera</taxon>
        <taxon>Endopterygota</taxon>
        <taxon>Coleoptera</taxon>
        <taxon>Polyphaga</taxon>
        <taxon>Cucujiformia</taxon>
        <taxon>Tenebrionidae</taxon>
        <taxon>Zophobas</taxon>
    </lineage>
</organism>
<comment type="caution">
    <text evidence="1">The sequence shown here is derived from an EMBL/GenBank/DDBJ whole genome shotgun (WGS) entry which is preliminary data.</text>
</comment>
<dbReference type="EMBL" id="JALNTZ010000007">
    <property type="protein sequence ID" value="KAJ3644662.1"/>
    <property type="molecule type" value="Genomic_DNA"/>
</dbReference>
<sequence>MGTEEYNSRIYLNNNVEVFWLRRNFIQFSGFLFGSGGPDSFPTDIKKYIIQAAVGRAYGAYCVNRDDGVLGMHPTDCAIENIVIVGLTEPQQSYLKKKSTIMIWIF</sequence>
<dbReference type="Proteomes" id="UP001168821">
    <property type="component" value="Unassembled WGS sequence"/>
</dbReference>
<accession>A0AA38M6P5</accession>
<protein>
    <submittedName>
        <fullName evidence="1">Uncharacterized protein</fullName>
    </submittedName>
</protein>
<keyword evidence="2" id="KW-1185">Reference proteome</keyword>
<name>A0AA38M6P5_9CUCU</name>
<proteinExistence type="predicted"/>
<evidence type="ECO:0000313" key="2">
    <source>
        <dbReference type="Proteomes" id="UP001168821"/>
    </source>
</evidence>
<evidence type="ECO:0000313" key="1">
    <source>
        <dbReference type="EMBL" id="KAJ3644662.1"/>
    </source>
</evidence>
<dbReference type="AlphaFoldDB" id="A0AA38M6P5"/>
<reference evidence="1" key="1">
    <citation type="journal article" date="2023" name="G3 (Bethesda)">
        <title>Whole genome assemblies of Zophobas morio and Tenebrio molitor.</title>
        <authorList>
            <person name="Kaur S."/>
            <person name="Stinson S.A."/>
            <person name="diCenzo G.C."/>
        </authorList>
    </citation>
    <scope>NUCLEOTIDE SEQUENCE</scope>
    <source>
        <strain evidence="1">QUZm001</strain>
    </source>
</reference>